<comment type="subcellular location">
    <subcellularLocation>
        <location evidence="5">Cytoplasm</location>
    </subcellularLocation>
</comment>
<evidence type="ECO:0000313" key="7">
    <source>
        <dbReference type="EMBL" id="OQP54059.1"/>
    </source>
</evidence>
<comment type="function">
    <text evidence="5">An FAD-requiring monooxygenase active on some tetracycline antibiotic derivatives, which leads to their inactivation. Hydroxylates carbon 11a of tetracycline and some analogs.</text>
</comment>
<evidence type="ECO:0000256" key="4">
    <source>
        <dbReference type="ARBA" id="ARBA00023033"/>
    </source>
</evidence>
<keyword evidence="2 5" id="KW-0274">FAD</keyword>
<reference evidence="7 8" key="1">
    <citation type="submission" date="2016-04" db="EMBL/GenBank/DDBJ databases">
        <authorList>
            <person name="Chen L."/>
            <person name="Zhuang W."/>
            <person name="Wang G."/>
        </authorList>
    </citation>
    <scope>NUCLEOTIDE SEQUENCE [LARGE SCALE GENOMIC DNA]</scope>
    <source>
        <strain evidence="8">GR20</strain>
    </source>
</reference>
<feature type="binding site" evidence="5">
    <location>
        <position position="113"/>
    </location>
    <ligand>
        <name>FAD</name>
        <dbReference type="ChEBI" id="CHEBI:57692"/>
    </ligand>
</feature>
<evidence type="ECO:0000259" key="6">
    <source>
        <dbReference type="Pfam" id="PF01494"/>
    </source>
</evidence>
<evidence type="ECO:0000313" key="8">
    <source>
        <dbReference type="Proteomes" id="UP000192277"/>
    </source>
</evidence>
<comment type="caution">
    <text evidence="5">Lacks conserved residue(s) required for the propagation of feature annotation.</text>
</comment>
<comment type="similarity">
    <text evidence="5">Belongs to the aromatic-ring hydroxylase family. TetX subfamily.</text>
</comment>
<comment type="subunit">
    <text evidence="5">Monomer.</text>
</comment>
<dbReference type="PRINTS" id="PR00420">
    <property type="entry name" value="RNGMNOXGNASE"/>
</dbReference>
<dbReference type="SUPFAM" id="SSF51905">
    <property type="entry name" value="FAD/NAD(P)-binding domain"/>
    <property type="match status" value="1"/>
</dbReference>
<dbReference type="PANTHER" id="PTHR46972">
    <property type="entry name" value="MONOOXYGENASE ASQM-RELATED"/>
    <property type="match status" value="1"/>
</dbReference>
<dbReference type="RefSeq" id="WP_081195834.1">
    <property type="nucleotide sequence ID" value="NZ_LWBO01000002.1"/>
</dbReference>
<gene>
    <name evidence="7" type="ORF">A4D02_20480</name>
</gene>
<keyword evidence="3 5" id="KW-0560">Oxidoreductase</keyword>
<comment type="domain">
    <text evidence="5">Consists of an N-terminal FAD-binding domain with a Rossman fold and a C-terminal substrate-binding domain.</text>
</comment>
<keyword evidence="1 5" id="KW-0285">Flavoprotein</keyword>
<dbReference type="Proteomes" id="UP000192277">
    <property type="component" value="Unassembled WGS sequence"/>
</dbReference>
<dbReference type="PANTHER" id="PTHR46972:SF1">
    <property type="entry name" value="FAD DEPENDENT OXIDOREDUCTASE DOMAIN-CONTAINING PROTEIN"/>
    <property type="match status" value="1"/>
</dbReference>
<keyword evidence="5" id="KW-0963">Cytoplasm</keyword>
<dbReference type="HAMAP" id="MF_00845">
    <property type="entry name" value="TetX_monooxygenase"/>
    <property type="match status" value="1"/>
</dbReference>
<name>A0ABX3P6R2_9BACT</name>
<evidence type="ECO:0000256" key="1">
    <source>
        <dbReference type="ARBA" id="ARBA00022630"/>
    </source>
</evidence>
<evidence type="ECO:0000256" key="2">
    <source>
        <dbReference type="ARBA" id="ARBA00022827"/>
    </source>
</evidence>
<dbReference type="Pfam" id="PF01494">
    <property type="entry name" value="FAD_binding_3"/>
    <property type="match status" value="1"/>
</dbReference>
<sequence>MLIQDKKIAIVGGGPGGLTLAKLLQDKGANIQVYERDLNKYARQQGATLNLHEGSGLLAIEKAGLMDQFKQHYRPGAEKFRIVDEQAHFFFDEHAEIKDASFGNEFFRPEIDRGPLRDIFIESLQPDTIVWDHQFVTMERQGAGWLLSFKNGNARYADLVVAADGANSKIRPLINTIKPVYSGLTVIEGNVYNAARHAPKLNTLTSGGKVFALGKNKSLILSAKGDGCLSFYTGTWETENWINESGIDFSNRQQVLSWFQQRFADWDPLWQELFETDEVYFVPRPMYHYPLPQQWDALDNATMIGDAAHRMPPYAGEGVNMAMLDAVELSECLCSPGFPNLQAAFAGYEKHMCQRAAEVTRITLQQMHDLHAPGAIKNLLAVFTPPAD</sequence>
<keyword evidence="4 5" id="KW-0503">Monooxygenase</keyword>
<keyword evidence="5" id="KW-0521">NADP</keyword>
<feature type="binding site" evidence="5">
    <location>
        <position position="43"/>
    </location>
    <ligand>
        <name>NADPH</name>
        <dbReference type="ChEBI" id="CHEBI:57783"/>
    </ligand>
</feature>
<protein>
    <recommendedName>
        <fullName evidence="5">Flavin-dependent monooxygenase</fullName>
    </recommendedName>
    <alternativeName>
        <fullName evidence="5">TetX monooxygenase</fullName>
        <shortName evidence="5">TetX</shortName>
        <ecNumber evidence="5">1.14.13.-</ecNumber>
    </alternativeName>
</protein>
<dbReference type="Gene3D" id="3.50.50.60">
    <property type="entry name" value="FAD/NAD(P)-binding domain"/>
    <property type="match status" value="1"/>
</dbReference>
<comment type="catalytic activity">
    <reaction evidence="5">
        <text>a tetracycline + NADPH + O2 + H(+) = an 11a-hydroxytetracycline + NADP(+) + H2O</text>
        <dbReference type="Rhea" id="RHEA:61444"/>
        <dbReference type="ChEBI" id="CHEBI:15377"/>
        <dbReference type="ChEBI" id="CHEBI:15378"/>
        <dbReference type="ChEBI" id="CHEBI:15379"/>
        <dbReference type="ChEBI" id="CHEBI:57783"/>
        <dbReference type="ChEBI" id="CHEBI:58349"/>
        <dbReference type="ChEBI" id="CHEBI:144644"/>
        <dbReference type="ChEBI" id="CHEBI:144645"/>
    </reaction>
</comment>
<comment type="caution">
    <text evidence="7">The sequence shown here is derived from an EMBL/GenBank/DDBJ whole genome shotgun (WGS) entry which is preliminary data.</text>
</comment>
<dbReference type="InterPro" id="IPR043683">
    <property type="entry name" value="TetX_monooxygenase"/>
</dbReference>
<comment type="cofactor">
    <cofactor evidence="5">
        <name>FAD</name>
        <dbReference type="ChEBI" id="CHEBI:57692"/>
    </cofactor>
</comment>
<accession>A0ABX3P6R2</accession>
<evidence type="ECO:0000256" key="3">
    <source>
        <dbReference type="ARBA" id="ARBA00023002"/>
    </source>
</evidence>
<dbReference type="EMBL" id="LWBO01000002">
    <property type="protein sequence ID" value="OQP54059.1"/>
    <property type="molecule type" value="Genomic_DNA"/>
</dbReference>
<dbReference type="InterPro" id="IPR036188">
    <property type="entry name" value="FAD/NAD-bd_sf"/>
</dbReference>
<organism evidence="7 8">
    <name type="scientific">Niastella koreensis</name>
    <dbReference type="NCBI Taxonomy" id="354356"/>
    <lineage>
        <taxon>Bacteria</taxon>
        <taxon>Pseudomonadati</taxon>
        <taxon>Bacteroidota</taxon>
        <taxon>Chitinophagia</taxon>
        <taxon>Chitinophagales</taxon>
        <taxon>Chitinophagaceae</taxon>
        <taxon>Niastella</taxon>
    </lineage>
</organism>
<feature type="domain" description="FAD-binding" evidence="6">
    <location>
        <begin position="7"/>
        <end position="333"/>
    </location>
</feature>
<dbReference type="InterPro" id="IPR002938">
    <property type="entry name" value="FAD-bd"/>
</dbReference>
<keyword evidence="5" id="KW-0547">Nucleotide-binding</keyword>
<feature type="binding site" evidence="5">
    <location>
        <position position="306"/>
    </location>
    <ligand>
        <name>FAD</name>
        <dbReference type="ChEBI" id="CHEBI:57692"/>
    </ligand>
</feature>
<proteinExistence type="inferred from homology"/>
<dbReference type="EC" id="1.14.13.-" evidence="5"/>
<evidence type="ECO:0000256" key="5">
    <source>
        <dbReference type="HAMAP-Rule" id="MF_00845"/>
    </source>
</evidence>
<keyword evidence="8" id="KW-1185">Reference proteome</keyword>